<dbReference type="OrthoDB" id="293868at2759"/>
<dbReference type="InterPro" id="IPR011992">
    <property type="entry name" value="EF-hand-dom_pair"/>
</dbReference>
<evidence type="ECO:0000313" key="25">
    <source>
        <dbReference type="Proteomes" id="UP000472264"/>
    </source>
</evidence>
<keyword evidence="14" id="KW-0703">Sarcoplasmic reticulum</keyword>
<comment type="subunit">
    <text evidence="20">Interacts with PCSK6 (immature form including the propeptide); probably involved in the maturation and the secretion of PCSK6.</text>
</comment>
<keyword evidence="12" id="KW-0256">Endoplasmic reticulum</keyword>
<dbReference type="InterPro" id="IPR018247">
    <property type="entry name" value="EF_Hand_1_Ca_BS"/>
</dbReference>
<evidence type="ECO:0000313" key="24">
    <source>
        <dbReference type="Ensembl" id="ENSENLP00000023396.1"/>
    </source>
</evidence>
<evidence type="ECO:0000256" key="7">
    <source>
        <dbReference type="ARBA" id="ARBA00006431"/>
    </source>
</evidence>
<feature type="domain" description="EF-hand" evidence="23">
    <location>
        <begin position="187"/>
        <end position="222"/>
    </location>
</feature>
<dbReference type="InterPro" id="IPR002048">
    <property type="entry name" value="EF_hand_dom"/>
</dbReference>
<comment type="similarity">
    <text evidence="7">Belongs to the CREC family.</text>
</comment>
<dbReference type="OMA" id="NYTHMMS"/>
<dbReference type="GO" id="GO:0042470">
    <property type="term" value="C:melanosome"/>
    <property type="evidence" value="ECO:0007669"/>
    <property type="project" value="UniProtKB-SubCell"/>
</dbReference>
<comment type="subcellular location">
    <subcellularLocation>
        <location evidence="2">Endoplasmic reticulum lumen</location>
    </subcellularLocation>
    <subcellularLocation>
        <location evidence="5">Endoplasmic reticulum membrane</location>
    </subcellularLocation>
    <subcellularLocation>
        <location evidence="3">Golgi apparatus</location>
    </subcellularLocation>
    <subcellularLocation>
        <location evidence="1">Melanosome</location>
    </subcellularLocation>
    <subcellularLocation>
        <location evidence="4">Sarcoplasmic reticulum lumen</location>
    </subcellularLocation>
    <subcellularLocation>
        <location evidence="6">Secreted</location>
    </subcellularLocation>
</comment>
<dbReference type="CDD" id="cd16226">
    <property type="entry name" value="EFh_CREC_Calumenin_like"/>
    <property type="match status" value="1"/>
</dbReference>
<keyword evidence="11" id="KW-0677">Repeat</keyword>
<dbReference type="Pfam" id="PF13499">
    <property type="entry name" value="EF-hand_7"/>
    <property type="match status" value="2"/>
</dbReference>
<keyword evidence="9" id="KW-0479">Metal-binding</keyword>
<reference evidence="24" key="1">
    <citation type="submission" date="2021-04" db="EMBL/GenBank/DDBJ databases">
        <authorList>
            <consortium name="Wellcome Sanger Institute Data Sharing"/>
        </authorList>
    </citation>
    <scope>NUCLEOTIDE SEQUENCE [LARGE SCALE GENOMIC DNA]</scope>
</reference>
<evidence type="ECO:0000256" key="8">
    <source>
        <dbReference type="ARBA" id="ARBA00022525"/>
    </source>
</evidence>
<feature type="domain" description="EF-hand" evidence="23">
    <location>
        <begin position="265"/>
        <end position="300"/>
    </location>
</feature>
<dbReference type="FunFam" id="1.10.238.10:FF:000104">
    <property type="entry name" value="calumenin isoform X1"/>
    <property type="match status" value="1"/>
</dbReference>
<dbReference type="GO" id="GO:0033018">
    <property type="term" value="C:sarcoplasmic reticulum lumen"/>
    <property type="evidence" value="ECO:0007669"/>
    <property type="project" value="UniProtKB-SubCell"/>
</dbReference>
<feature type="domain" description="EF-hand" evidence="23">
    <location>
        <begin position="67"/>
        <end position="102"/>
    </location>
</feature>
<dbReference type="PANTHER" id="PTHR10827">
    <property type="entry name" value="RETICULOCALBIN"/>
    <property type="match status" value="1"/>
</dbReference>
<gene>
    <name evidence="24" type="primary">LOC115036604</name>
</gene>
<dbReference type="GO" id="GO:0005794">
    <property type="term" value="C:Golgi apparatus"/>
    <property type="evidence" value="ECO:0007669"/>
    <property type="project" value="UniProtKB-SubCell"/>
</dbReference>
<dbReference type="GO" id="GO:0005789">
    <property type="term" value="C:endoplasmic reticulum membrane"/>
    <property type="evidence" value="ECO:0007669"/>
    <property type="project" value="UniProtKB-SubCell"/>
</dbReference>
<dbReference type="GO" id="GO:0015031">
    <property type="term" value="P:protein transport"/>
    <property type="evidence" value="ECO:0007669"/>
    <property type="project" value="UniProtKB-ARBA"/>
</dbReference>
<evidence type="ECO:0000256" key="19">
    <source>
        <dbReference type="ARBA" id="ARBA00056975"/>
    </source>
</evidence>
<feature type="signal peptide" evidence="22">
    <location>
        <begin position="1"/>
        <end position="18"/>
    </location>
</feature>
<evidence type="ECO:0000256" key="9">
    <source>
        <dbReference type="ARBA" id="ARBA00022723"/>
    </source>
</evidence>
<evidence type="ECO:0000256" key="13">
    <source>
        <dbReference type="ARBA" id="ARBA00022837"/>
    </source>
</evidence>
<organism evidence="24 25">
    <name type="scientific">Echeneis naucrates</name>
    <name type="common">Live sharksucker</name>
    <dbReference type="NCBI Taxonomy" id="173247"/>
    <lineage>
        <taxon>Eukaryota</taxon>
        <taxon>Metazoa</taxon>
        <taxon>Chordata</taxon>
        <taxon>Craniata</taxon>
        <taxon>Vertebrata</taxon>
        <taxon>Euteleostomi</taxon>
        <taxon>Actinopterygii</taxon>
        <taxon>Neopterygii</taxon>
        <taxon>Teleostei</taxon>
        <taxon>Neoteleostei</taxon>
        <taxon>Acanthomorphata</taxon>
        <taxon>Carangaria</taxon>
        <taxon>Carangiformes</taxon>
        <taxon>Echeneidae</taxon>
        <taxon>Echeneis</taxon>
    </lineage>
</organism>
<evidence type="ECO:0000256" key="12">
    <source>
        <dbReference type="ARBA" id="ARBA00022824"/>
    </source>
</evidence>
<evidence type="ECO:0000256" key="18">
    <source>
        <dbReference type="ARBA" id="ARBA00023186"/>
    </source>
</evidence>
<reference evidence="24" key="3">
    <citation type="submission" date="2025-09" db="UniProtKB">
        <authorList>
            <consortium name="Ensembl"/>
        </authorList>
    </citation>
    <scope>IDENTIFICATION</scope>
</reference>
<dbReference type="PANTHER" id="PTHR10827:SF76">
    <property type="entry name" value="CALUMENIN"/>
    <property type="match status" value="1"/>
</dbReference>
<dbReference type="GeneID" id="115036604"/>
<keyword evidence="17" id="KW-0325">Glycoprotein</keyword>
<evidence type="ECO:0000256" key="21">
    <source>
        <dbReference type="ARBA" id="ARBA00072696"/>
    </source>
</evidence>
<keyword evidence="25" id="KW-1185">Reference proteome</keyword>
<dbReference type="PROSITE" id="PS50222">
    <property type="entry name" value="EF_HAND_2"/>
    <property type="match status" value="4"/>
</dbReference>
<dbReference type="Gene3D" id="1.10.238.10">
    <property type="entry name" value="EF-hand"/>
    <property type="match status" value="3"/>
</dbReference>
<dbReference type="AlphaFoldDB" id="A0A665UVE9"/>
<dbReference type="InParanoid" id="A0A665UVE9"/>
<evidence type="ECO:0000256" key="5">
    <source>
        <dbReference type="ARBA" id="ARBA00004586"/>
    </source>
</evidence>
<evidence type="ECO:0000256" key="4">
    <source>
        <dbReference type="ARBA" id="ARBA00004564"/>
    </source>
</evidence>
<evidence type="ECO:0000256" key="22">
    <source>
        <dbReference type="SAM" id="SignalP"/>
    </source>
</evidence>
<dbReference type="CTD" id="415241"/>
<dbReference type="RefSeq" id="XP_029350698.1">
    <property type="nucleotide sequence ID" value="XM_029494838.1"/>
</dbReference>
<dbReference type="Proteomes" id="UP000472264">
    <property type="component" value="Chromosome 23"/>
</dbReference>
<feature type="domain" description="EF-hand" evidence="23">
    <location>
        <begin position="103"/>
        <end position="138"/>
    </location>
</feature>
<evidence type="ECO:0000256" key="10">
    <source>
        <dbReference type="ARBA" id="ARBA00022729"/>
    </source>
</evidence>
<dbReference type="SMART" id="SM00054">
    <property type="entry name" value="EFh"/>
    <property type="match status" value="4"/>
</dbReference>
<dbReference type="Ensembl" id="ENSENLT00000024172.1">
    <property type="protein sequence ID" value="ENSENLP00000023396.1"/>
    <property type="gene ID" value="ENSENLG00000010607.1"/>
</dbReference>
<evidence type="ECO:0000256" key="3">
    <source>
        <dbReference type="ARBA" id="ARBA00004555"/>
    </source>
</evidence>
<reference evidence="24" key="2">
    <citation type="submission" date="2025-08" db="UniProtKB">
        <authorList>
            <consortium name="Ensembl"/>
        </authorList>
    </citation>
    <scope>IDENTIFICATION</scope>
</reference>
<keyword evidence="16" id="KW-0472">Membrane</keyword>
<dbReference type="RefSeq" id="XP_029350696.1">
    <property type="nucleotide sequence ID" value="XM_029494836.1"/>
</dbReference>
<evidence type="ECO:0000256" key="6">
    <source>
        <dbReference type="ARBA" id="ARBA00004613"/>
    </source>
</evidence>
<dbReference type="PROSITE" id="PS00018">
    <property type="entry name" value="EF_HAND_1"/>
    <property type="match status" value="4"/>
</dbReference>
<evidence type="ECO:0000256" key="16">
    <source>
        <dbReference type="ARBA" id="ARBA00023136"/>
    </source>
</evidence>
<evidence type="ECO:0000256" key="11">
    <source>
        <dbReference type="ARBA" id="ARBA00022737"/>
    </source>
</evidence>
<feature type="chain" id="PRO_5025449667" description="Reticulocalbin-3" evidence="22">
    <location>
        <begin position="19"/>
        <end position="315"/>
    </location>
</feature>
<dbReference type="SUPFAM" id="SSF47473">
    <property type="entry name" value="EF-hand"/>
    <property type="match status" value="2"/>
</dbReference>
<keyword evidence="18" id="KW-0143">Chaperone</keyword>
<keyword evidence="13" id="KW-0106">Calcium</keyword>
<dbReference type="FunFam" id="1.10.238.10:FF:000090">
    <property type="entry name" value="calumenin isoform X2"/>
    <property type="match status" value="1"/>
</dbReference>
<evidence type="ECO:0000256" key="17">
    <source>
        <dbReference type="ARBA" id="ARBA00023180"/>
    </source>
</evidence>
<name>A0A665UVE9_ECHNA</name>
<sequence>MMHLLLMSFALCIVCGNSKPTELKAQVVHDEPLSHLQHDDNKNYDYDHEAFLGQDEAKTFDRLPPEESKRRLAIVVDKMDSNKDDFISEEELKFWIKQTQKKHIYDSVEHQWKDFDTNADGLISWEEYKNVTYGSYLDDPQTDTDYNYTHVMLRDERRFRAADANKDLIADKDEFTAFLHPEDHERMRDIVVQETMEDIDKNGDGVIDLTEYIGDMYAAENDGDEEPDWVETERQQFSEFRDKNHDGKMDKEETLDWILPSDYDHVEAEAKHLLHESDANEDGKLTKKEILDKFEMFVGSQVTDFGEALLRHDEF</sequence>
<evidence type="ECO:0000256" key="20">
    <source>
        <dbReference type="ARBA" id="ARBA00063143"/>
    </source>
</evidence>
<evidence type="ECO:0000256" key="2">
    <source>
        <dbReference type="ARBA" id="ARBA00004319"/>
    </source>
</evidence>
<keyword evidence="8" id="KW-0964">Secreted</keyword>
<keyword evidence="15" id="KW-0333">Golgi apparatus</keyword>
<protein>
    <recommendedName>
        <fullName evidence="21">Reticulocalbin-3</fullName>
    </recommendedName>
</protein>
<evidence type="ECO:0000256" key="14">
    <source>
        <dbReference type="ARBA" id="ARBA00022951"/>
    </source>
</evidence>
<proteinExistence type="inferred from homology"/>
<comment type="function">
    <text evidence="19">Probable molecular chaperone assisting protein biosynthesis and transport in the endoplasmic reticulum. Required for the proper biosynthesis and transport of pulmonary surfactant-associated protein A/SP-A, pulmonary surfactant-associated protein D/SP-D and the lipid transporter ABCA3. By regulating both the proper expression and the degradation through the endoplasmic reticulum-associated protein degradation pathway of these proteins plays a crucial role in pulmonary surfactant homeostasis. Has an anti-fibrotic activity by negatively regulating the secretion of type I and type III collagens. This calcium-binding protein also transiently associates with immature PCSK6 and regulates its secretion.</text>
</comment>
<evidence type="ECO:0000259" key="23">
    <source>
        <dbReference type="PROSITE" id="PS50222"/>
    </source>
</evidence>
<evidence type="ECO:0000256" key="1">
    <source>
        <dbReference type="ARBA" id="ARBA00004223"/>
    </source>
</evidence>
<dbReference type="GO" id="GO:0005509">
    <property type="term" value="F:calcium ion binding"/>
    <property type="evidence" value="ECO:0007669"/>
    <property type="project" value="InterPro"/>
</dbReference>
<dbReference type="GO" id="GO:0005576">
    <property type="term" value="C:extracellular region"/>
    <property type="evidence" value="ECO:0007669"/>
    <property type="project" value="UniProtKB-SubCell"/>
</dbReference>
<evidence type="ECO:0000256" key="15">
    <source>
        <dbReference type="ARBA" id="ARBA00023034"/>
    </source>
</evidence>
<keyword evidence="10 22" id="KW-0732">Signal</keyword>
<accession>A0A665UVE9</accession>